<dbReference type="EMBL" id="JAPEUL010000012">
    <property type="protein sequence ID" value="MCW4631611.1"/>
    <property type="molecule type" value="Genomic_DNA"/>
</dbReference>
<dbReference type="Gene3D" id="3.40.50.300">
    <property type="entry name" value="P-loop containing nucleotide triphosphate hydrolases"/>
    <property type="match status" value="1"/>
</dbReference>
<feature type="region of interest" description="Disordered" evidence="1">
    <location>
        <begin position="1"/>
        <end position="22"/>
    </location>
</feature>
<protein>
    <recommendedName>
        <fullName evidence="4">ATP-dependent helicase HrpA</fullName>
    </recommendedName>
</protein>
<keyword evidence="3" id="KW-1185">Reference proteome</keyword>
<comment type="caution">
    <text evidence="2">The sequence shown here is derived from an EMBL/GenBank/DDBJ whole genome shotgun (WGS) entry which is preliminary data.</text>
</comment>
<evidence type="ECO:0000313" key="2">
    <source>
        <dbReference type="EMBL" id="MCW4631611.1"/>
    </source>
</evidence>
<evidence type="ECO:0000256" key="1">
    <source>
        <dbReference type="SAM" id="MobiDB-lite"/>
    </source>
</evidence>
<evidence type="ECO:0000313" key="3">
    <source>
        <dbReference type="Proteomes" id="UP001431181"/>
    </source>
</evidence>
<sequence>MTRDRHLIDQKQAQLTKRQKDGLPFDKMQSELNALIEQSETLYQTRLCRLPKITYDESLPVAARADEIIKAIQENQVVIIAGETEPGKTTQIA</sequence>
<gene>
    <name evidence="2" type="ORF">ONZ52_23095</name>
</gene>
<evidence type="ECO:0008006" key="4">
    <source>
        <dbReference type="Google" id="ProtNLM"/>
    </source>
</evidence>
<proteinExistence type="predicted"/>
<reference evidence="2" key="1">
    <citation type="submission" date="2022-11" db="EMBL/GenBank/DDBJ databases">
        <title>Marinomonas sp. nov., isolated from marine algae.</title>
        <authorList>
            <person name="Choi D.G."/>
            <person name="Kim J.M."/>
            <person name="Lee J.K."/>
            <person name="Baek J.H."/>
            <person name="Jeon C.O."/>
        </authorList>
    </citation>
    <scope>NUCLEOTIDE SEQUENCE</scope>
    <source>
        <strain evidence="2">KJ51-3</strain>
    </source>
</reference>
<dbReference type="InterPro" id="IPR027417">
    <property type="entry name" value="P-loop_NTPase"/>
</dbReference>
<dbReference type="Proteomes" id="UP001431181">
    <property type="component" value="Unassembled WGS sequence"/>
</dbReference>
<accession>A0ABT3KM41</accession>
<name>A0ABT3KM41_9GAMM</name>
<organism evidence="2 3">
    <name type="scientific">Marinomonas rhodophyticola</name>
    <dbReference type="NCBI Taxonomy" id="2992803"/>
    <lineage>
        <taxon>Bacteria</taxon>
        <taxon>Pseudomonadati</taxon>
        <taxon>Pseudomonadota</taxon>
        <taxon>Gammaproteobacteria</taxon>
        <taxon>Oceanospirillales</taxon>
        <taxon>Oceanospirillaceae</taxon>
        <taxon>Marinomonas</taxon>
    </lineage>
</organism>